<proteinExistence type="predicted"/>
<keyword evidence="1" id="KW-0418">Kinase</keyword>
<gene>
    <name evidence="1" type="ORF">Xedl_01828</name>
</gene>
<dbReference type="AlphaFoldDB" id="A0A1Q5TSN1"/>
<comment type="caution">
    <text evidence="1">The sequence shown here is derived from an EMBL/GenBank/DDBJ whole genome shotgun (WGS) entry which is preliminary data.</text>
</comment>
<dbReference type="GO" id="GO:0016301">
    <property type="term" value="F:kinase activity"/>
    <property type="evidence" value="ECO:0007669"/>
    <property type="project" value="UniProtKB-KW"/>
</dbReference>
<dbReference type="Proteomes" id="UP000186268">
    <property type="component" value="Unassembled WGS sequence"/>
</dbReference>
<sequence length="39" mass="4321">MSTEIRLIQYSHGAGCDCKILPKVSNLDTKVLRKKLCAS</sequence>
<evidence type="ECO:0000313" key="1">
    <source>
        <dbReference type="EMBL" id="OKP03233.1"/>
    </source>
</evidence>
<keyword evidence="2" id="KW-1185">Reference proteome</keyword>
<evidence type="ECO:0000313" key="2">
    <source>
        <dbReference type="Proteomes" id="UP000186268"/>
    </source>
</evidence>
<keyword evidence="1" id="KW-0808">Transferase</keyword>
<organism evidence="1 2">
    <name type="scientific">Xenorhabdus eapokensis</name>
    <dbReference type="NCBI Taxonomy" id="1873482"/>
    <lineage>
        <taxon>Bacteria</taxon>
        <taxon>Pseudomonadati</taxon>
        <taxon>Pseudomonadota</taxon>
        <taxon>Gammaproteobacteria</taxon>
        <taxon>Enterobacterales</taxon>
        <taxon>Morganellaceae</taxon>
        <taxon>Xenorhabdus</taxon>
    </lineage>
</organism>
<name>A0A1Q5TSN1_9GAMM</name>
<protein>
    <submittedName>
        <fullName evidence="1">Selenide, water dikinase</fullName>
    </submittedName>
</protein>
<accession>A0A1Q5TSN1</accession>
<dbReference type="EMBL" id="MKGQ01000010">
    <property type="protein sequence ID" value="OKP03233.1"/>
    <property type="molecule type" value="Genomic_DNA"/>
</dbReference>
<reference evidence="1 2" key="1">
    <citation type="submission" date="2016-09" db="EMBL/GenBank/DDBJ databases">
        <title>Xenorhabdus thuongxuanensis sp. nov. and Xenorhabdus eapokensis sp. nov., isolated from Steinernema species.</title>
        <authorList>
            <person name="Kaempfer P."/>
            <person name="Tobias N.J."/>
            <person name="Phan Ke L."/>
            <person name="Bode H.B."/>
            <person name="Glaeser S.P."/>
        </authorList>
    </citation>
    <scope>NUCLEOTIDE SEQUENCE [LARGE SCALE GENOMIC DNA]</scope>
    <source>
        <strain evidence="1 2">DL20</strain>
    </source>
</reference>